<dbReference type="RefSeq" id="WP_027673229.1">
    <property type="nucleotide sequence ID" value="NZ_CP039691.1"/>
</dbReference>
<evidence type="ECO:0000313" key="4">
    <source>
        <dbReference type="Proteomes" id="UP000826513"/>
    </source>
</evidence>
<evidence type="ECO:0000313" key="1">
    <source>
        <dbReference type="EMBL" id="QCI97832.1"/>
    </source>
</evidence>
<dbReference type="InterPro" id="IPR027417">
    <property type="entry name" value="P-loop_NTPase"/>
</dbReference>
<dbReference type="Proteomes" id="UP000826513">
    <property type="component" value="Chromosome 1"/>
</dbReference>
<gene>
    <name evidence="1" type="ORF">CFBP5473_07830</name>
    <name evidence="2" type="ORF">J5285_11875</name>
</gene>
<sequence length="194" mass="22640">MIIVKETQHAATIIRQASRIVVIGCAGNGKSTLSDIISRRLGMPHISCDRDIFWLPGWKLRPREEVIDRMTAFVDQDCWIIDGNSPGTLPVRLPRTDAVIWLRFPRWVSLWSVLKRWLRYRGQVRPEMAEGCPEKIDAKFLSYIWHFETRESPEIQMHLEAAREDMPVIILRSYRDTDRFVAHLESITAGRTER</sequence>
<dbReference type="InterPro" id="IPR052922">
    <property type="entry name" value="Cytidylate_Kinase-2"/>
</dbReference>
<dbReference type="Proteomes" id="UP000298545">
    <property type="component" value="Chromosome circular"/>
</dbReference>
<dbReference type="AlphaFoldDB" id="A0A4D7DUI7"/>
<dbReference type="SUPFAM" id="SSF52540">
    <property type="entry name" value="P-loop containing nucleoside triphosphate hydrolases"/>
    <property type="match status" value="1"/>
</dbReference>
<dbReference type="EMBL" id="CP072167">
    <property type="protein sequence ID" value="QYA06720.1"/>
    <property type="molecule type" value="Genomic_DNA"/>
</dbReference>
<name>A0A4D7DUI7_9HYPH</name>
<organism evidence="1 3">
    <name type="scientific">Agrobacterium larrymoorei</name>
    <dbReference type="NCBI Taxonomy" id="160699"/>
    <lineage>
        <taxon>Bacteria</taxon>
        <taxon>Pseudomonadati</taxon>
        <taxon>Pseudomonadota</taxon>
        <taxon>Alphaproteobacteria</taxon>
        <taxon>Hyphomicrobiales</taxon>
        <taxon>Rhizobiaceae</taxon>
        <taxon>Rhizobium/Agrobacterium group</taxon>
        <taxon>Agrobacterium</taxon>
    </lineage>
</organism>
<dbReference type="Gene3D" id="3.40.50.300">
    <property type="entry name" value="P-loop containing nucleotide triphosphate hydrolases"/>
    <property type="match status" value="1"/>
</dbReference>
<protein>
    <submittedName>
        <fullName evidence="1">AAA family ATPase</fullName>
    </submittedName>
</protein>
<evidence type="ECO:0000313" key="2">
    <source>
        <dbReference type="EMBL" id="QYA06720.1"/>
    </source>
</evidence>
<dbReference type="KEGG" id="alf:CFBP5473_07830"/>
<reference evidence="1 3" key="1">
    <citation type="submission" date="2019-04" db="EMBL/GenBank/DDBJ databases">
        <title>Complete genome sequence of Agrobacterium larrymoorei CFBP5473.</title>
        <authorList>
            <person name="Haryono M."/>
            <person name="Chou L."/>
            <person name="Lin Y.-C."/>
            <person name="Lai E.-M."/>
            <person name="Kuo C.-H."/>
        </authorList>
    </citation>
    <scope>NUCLEOTIDE SEQUENCE [LARGE SCALE GENOMIC DNA]</scope>
    <source>
        <strain evidence="1 3">CFBP5473</strain>
    </source>
</reference>
<dbReference type="PANTHER" id="PTHR37816:SF3">
    <property type="entry name" value="MODULATES DNA TOPOLOGY"/>
    <property type="match status" value="1"/>
</dbReference>
<dbReference type="OrthoDB" id="7210594at2"/>
<keyword evidence="4" id="KW-1185">Reference proteome</keyword>
<reference evidence="2 4" key="2">
    <citation type="submission" date="2021-03" db="EMBL/GenBank/DDBJ databases">
        <title>Rapid diversification of plasmids in a genus of pathogenic and nitrogen fixing bacteria.</title>
        <authorList>
            <person name="Weisberg A.J."/>
            <person name="Miller M."/>
            <person name="Ream W."/>
            <person name="Grunwald N.J."/>
            <person name="Chang J.H."/>
        </authorList>
    </citation>
    <scope>NUCLEOTIDE SEQUENCE [LARGE SCALE GENOMIC DNA]</scope>
    <source>
        <strain evidence="2 4">AF3.44</strain>
    </source>
</reference>
<dbReference type="PANTHER" id="PTHR37816">
    <property type="entry name" value="YALI0E33011P"/>
    <property type="match status" value="1"/>
</dbReference>
<dbReference type="STRING" id="1367849.GCA_000518585_00319"/>
<evidence type="ECO:0000313" key="3">
    <source>
        <dbReference type="Proteomes" id="UP000298545"/>
    </source>
</evidence>
<proteinExistence type="predicted"/>
<dbReference type="EMBL" id="CP039691">
    <property type="protein sequence ID" value="QCI97832.1"/>
    <property type="molecule type" value="Genomic_DNA"/>
</dbReference>
<accession>A0A4D7DUI7</accession>